<dbReference type="InterPro" id="IPR003439">
    <property type="entry name" value="ABC_transporter-like_ATP-bd"/>
</dbReference>
<dbReference type="GO" id="GO:0043190">
    <property type="term" value="C:ATP-binding cassette (ABC) transporter complex"/>
    <property type="evidence" value="ECO:0007669"/>
    <property type="project" value="TreeGrafter"/>
</dbReference>
<comment type="subcellular location">
    <subcellularLocation>
        <location evidence="1">Membrane</location>
        <topology evidence="1">Multi-pass membrane protein</topology>
    </subcellularLocation>
</comment>
<feature type="transmembrane region" description="Helical" evidence="9">
    <location>
        <begin position="354"/>
        <end position="374"/>
    </location>
</feature>
<accession>A0A069DW23</accession>
<name>A0A069DW23_9HEMI</name>
<dbReference type="GO" id="GO:0016887">
    <property type="term" value="F:ATP hydrolysis activity"/>
    <property type="evidence" value="ECO:0007669"/>
    <property type="project" value="InterPro"/>
</dbReference>
<evidence type="ECO:0000256" key="7">
    <source>
        <dbReference type="ARBA" id="ARBA00022989"/>
    </source>
</evidence>
<keyword evidence="7 9" id="KW-1133">Transmembrane helix</keyword>
<dbReference type="PANTHER" id="PTHR48041">
    <property type="entry name" value="ABC TRANSPORTER G FAMILY MEMBER 28"/>
    <property type="match status" value="1"/>
</dbReference>
<keyword evidence="6 11" id="KW-0067">ATP-binding</keyword>
<evidence type="ECO:0000256" key="5">
    <source>
        <dbReference type="ARBA" id="ARBA00022741"/>
    </source>
</evidence>
<keyword evidence="5" id="KW-0547">Nucleotide-binding</keyword>
<dbReference type="SUPFAM" id="SSF52540">
    <property type="entry name" value="P-loop containing nucleoside triphosphate hydrolases"/>
    <property type="match status" value="1"/>
</dbReference>
<feature type="transmembrane region" description="Helical" evidence="9">
    <location>
        <begin position="386"/>
        <end position="407"/>
    </location>
</feature>
<evidence type="ECO:0000256" key="2">
    <source>
        <dbReference type="ARBA" id="ARBA00005814"/>
    </source>
</evidence>
<dbReference type="Pfam" id="PF00005">
    <property type="entry name" value="ABC_tran"/>
    <property type="match status" value="1"/>
</dbReference>
<reference evidence="11" key="1">
    <citation type="journal article" date="2015" name="J. Med. Entomol.">
        <title>A Deep Insight Into the Sialotranscriptome of the Chagas Disease Vector, Panstrongylus megistus (Hemiptera: Heteroptera).</title>
        <authorList>
            <person name="Ribeiro J.M."/>
            <person name="Schwarz A."/>
            <person name="Francischetti I.M."/>
        </authorList>
    </citation>
    <scope>NUCLEOTIDE SEQUENCE</scope>
    <source>
        <tissue evidence="11">Salivary glands</tissue>
    </source>
</reference>
<dbReference type="FunFam" id="3.40.50.300:FF:001473">
    <property type="entry name" value="ATP-binding cassette transporter"/>
    <property type="match status" value="1"/>
</dbReference>
<protein>
    <submittedName>
        <fullName evidence="11">Putative atp-binding cassette transporter</fullName>
    </submittedName>
</protein>
<dbReference type="Gene3D" id="3.40.50.300">
    <property type="entry name" value="P-loop containing nucleotide triphosphate hydrolases"/>
    <property type="match status" value="1"/>
</dbReference>
<dbReference type="SMART" id="SM00382">
    <property type="entry name" value="AAA"/>
    <property type="match status" value="1"/>
</dbReference>
<dbReference type="PANTHER" id="PTHR48041:SF113">
    <property type="entry name" value="ATP-BINDING CASSETTE SUB-FAMILY G MEMBER 5"/>
    <property type="match status" value="1"/>
</dbReference>
<feature type="non-terminal residue" evidence="11">
    <location>
        <position position="1"/>
    </location>
</feature>
<organism evidence="11">
    <name type="scientific">Panstrongylus megistus</name>
    <dbReference type="NCBI Taxonomy" id="65343"/>
    <lineage>
        <taxon>Eukaryota</taxon>
        <taxon>Metazoa</taxon>
        <taxon>Ecdysozoa</taxon>
        <taxon>Arthropoda</taxon>
        <taxon>Hexapoda</taxon>
        <taxon>Insecta</taxon>
        <taxon>Pterygota</taxon>
        <taxon>Neoptera</taxon>
        <taxon>Paraneoptera</taxon>
        <taxon>Hemiptera</taxon>
        <taxon>Heteroptera</taxon>
        <taxon>Panheteroptera</taxon>
        <taxon>Cimicomorpha</taxon>
        <taxon>Reduviidae</taxon>
        <taxon>Triatominae</taxon>
        <taxon>Panstrongylus</taxon>
    </lineage>
</organism>
<keyword evidence="3" id="KW-0813">Transport</keyword>
<evidence type="ECO:0000313" key="11">
    <source>
        <dbReference type="EMBL" id="JAC88041.1"/>
    </source>
</evidence>
<dbReference type="GO" id="GO:0042626">
    <property type="term" value="F:ATPase-coupled transmembrane transporter activity"/>
    <property type="evidence" value="ECO:0007669"/>
    <property type="project" value="TreeGrafter"/>
</dbReference>
<feature type="domain" description="ABC transporter" evidence="10">
    <location>
        <begin position="10"/>
        <end position="259"/>
    </location>
</feature>
<sequence>TKMVASESVLELRNIFHSGQVEPTSWTQRLFGNAETGLILKDITLEVKSGEVFAILGSKGSGKRALLDVISRRAHGATRGQIIFEGNPLTQSLFQRTCGYVTHRTNLIPSLTTEQTLYYAANLSSGEKVSRYTCSTRVRQMLGDLALNQVSHHSVASLNISQYRRLMIGVQLIKEPILLLLDEPTAGLDPLSTYLVVSILSSYARRRCRSVMLTMEKPRSDVFPFLDRAAFLCLGDILYAGPTRLMLDYFTSIGFPCPTMENPLMYYLCLSTVDRRSRERFLESNSQVLELVEKFKNEGGAYISSGGPVQSQVAKPSVQLRPSRPSVFQVSITLYQRLLAATFNITPFGLSHMFLRLLLFPLYALLVFILYMNTQNWEHIPINRNGLLLFGVSGAYFMSAISTAYTFGVYRTRYYQEAHEGIYSGPLFLICYFLFSIPFSLASVAAASRIIFQASGLTSVDDWLTMWAILWGCHLLAEQQTIALLMVINSKFTTVLASFYLCLLYILLGSGTLRSYGGLPEWLLYTSYATQPHSAGTALSLKLFGPPLANCSETQFGCRHTENFGLAERSGSVGGAAVAAGWDVAMCLGLPGVVALANILIYVMPLPAFVKAKFRD</sequence>
<dbReference type="GO" id="GO:0005524">
    <property type="term" value="F:ATP binding"/>
    <property type="evidence" value="ECO:0007669"/>
    <property type="project" value="UniProtKB-KW"/>
</dbReference>
<dbReference type="InterPro" id="IPR027417">
    <property type="entry name" value="P-loop_NTPase"/>
</dbReference>
<evidence type="ECO:0000259" key="10">
    <source>
        <dbReference type="PROSITE" id="PS50893"/>
    </source>
</evidence>
<evidence type="ECO:0000256" key="8">
    <source>
        <dbReference type="ARBA" id="ARBA00023136"/>
    </source>
</evidence>
<evidence type="ECO:0000256" key="3">
    <source>
        <dbReference type="ARBA" id="ARBA00022448"/>
    </source>
</evidence>
<evidence type="ECO:0000256" key="4">
    <source>
        <dbReference type="ARBA" id="ARBA00022692"/>
    </source>
</evidence>
<dbReference type="InterPro" id="IPR003593">
    <property type="entry name" value="AAA+_ATPase"/>
</dbReference>
<feature type="transmembrane region" description="Helical" evidence="9">
    <location>
        <begin position="427"/>
        <end position="452"/>
    </location>
</feature>
<dbReference type="AlphaFoldDB" id="A0A069DW23"/>
<dbReference type="InterPro" id="IPR050352">
    <property type="entry name" value="ABCG_transporters"/>
</dbReference>
<proteinExistence type="evidence at transcript level"/>
<dbReference type="EMBL" id="GBGD01000848">
    <property type="protein sequence ID" value="JAC88041.1"/>
    <property type="molecule type" value="mRNA"/>
</dbReference>
<evidence type="ECO:0000256" key="6">
    <source>
        <dbReference type="ARBA" id="ARBA00022840"/>
    </source>
</evidence>
<keyword evidence="4 9" id="KW-0812">Transmembrane</keyword>
<evidence type="ECO:0000256" key="1">
    <source>
        <dbReference type="ARBA" id="ARBA00004141"/>
    </source>
</evidence>
<evidence type="ECO:0000256" key="9">
    <source>
        <dbReference type="SAM" id="Phobius"/>
    </source>
</evidence>
<dbReference type="PROSITE" id="PS50893">
    <property type="entry name" value="ABC_TRANSPORTER_2"/>
    <property type="match status" value="1"/>
</dbReference>
<feature type="transmembrane region" description="Helical" evidence="9">
    <location>
        <begin position="588"/>
        <end position="610"/>
    </location>
</feature>
<feature type="transmembrane region" description="Helical" evidence="9">
    <location>
        <begin position="495"/>
        <end position="516"/>
    </location>
</feature>
<comment type="similarity">
    <text evidence="2">Belongs to the ABC transporter superfamily. ABCG family. Eye pigment precursor importer (TC 3.A.1.204) subfamily.</text>
</comment>
<keyword evidence="8 9" id="KW-0472">Membrane</keyword>